<organism evidence="1 2">
    <name type="scientific">Elysia crispata</name>
    <name type="common">lettuce slug</name>
    <dbReference type="NCBI Taxonomy" id="231223"/>
    <lineage>
        <taxon>Eukaryota</taxon>
        <taxon>Metazoa</taxon>
        <taxon>Spiralia</taxon>
        <taxon>Lophotrochozoa</taxon>
        <taxon>Mollusca</taxon>
        <taxon>Gastropoda</taxon>
        <taxon>Heterobranchia</taxon>
        <taxon>Euthyneura</taxon>
        <taxon>Panpulmonata</taxon>
        <taxon>Sacoglossa</taxon>
        <taxon>Placobranchoidea</taxon>
        <taxon>Plakobranchidae</taxon>
        <taxon>Elysia</taxon>
    </lineage>
</organism>
<name>A0AAE0ZDZ6_9GAST</name>
<keyword evidence="2" id="KW-1185">Reference proteome</keyword>
<comment type="caution">
    <text evidence="1">The sequence shown here is derived from an EMBL/GenBank/DDBJ whole genome shotgun (WGS) entry which is preliminary data.</text>
</comment>
<evidence type="ECO:0000313" key="1">
    <source>
        <dbReference type="EMBL" id="KAK3767166.1"/>
    </source>
</evidence>
<reference evidence="1" key="1">
    <citation type="journal article" date="2023" name="G3 (Bethesda)">
        <title>A reference genome for the long-term kleptoplast-retaining sea slug Elysia crispata morphotype clarki.</title>
        <authorList>
            <person name="Eastman K.E."/>
            <person name="Pendleton A.L."/>
            <person name="Shaikh M.A."/>
            <person name="Suttiyut T."/>
            <person name="Ogas R."/>
            <person name="Tomko P."/>
            <person name="Gavelis G."/>
            <person name="Widhalm J.R."/>
            <person name="Wisecaver J.H."/>
        </authorList>
    </citation>
    <scope>NUCLEOTIDE SEQUENCE</scope>
    <source>
        <strain evidence="1">ECLA1</strain>
    </source>
</reference>
<evidence type="ECO:0000313" key="2">
    <source>
        <dbReference type="Proteomes" id="UP001283361"/>
    </source>
</evidence>
<dbReference type="EMBL" id="JAWDGP010004170">
    <property type="protein sequence ID" value="KAK3767166.1"/>
    <property type="molecule type" value="Genomic_DNA"/>
</dbReference>
<gene>
    <name evidence="1" type="ORF">RRG08_018037</name>
</gene>
<accession>A0AAE0ZDZ6</accession>
<dbReference type="Proteomes" id="UP001283361">
    <property type="component" value="Unassembled WGS sequence"/>
</dbReference>
<protein>
    <submittedName>
        <fullName evidence="1">Uncharacterized protein</fullName>
    </submittedName>
</protein>
<proteinExistence type="predicted"/>
<sequence length="82" mass="9578">MHDTSTMHTEQRNFTTKEGLMCVSRHISAFQKWMILASLRPAEQRWNASCDGNCNIIYHIHGQIKSETRHPYDHHIDAKLTT</sequence>
<dbReference type="AlphaFoldDB" id="A0AAE0ZDZ6"/>